<gene>
    <name evidence="2" type="ORF">SBAD_LOCUS8348</name>
</gene>
<evidence type="ECO:0000313" key="4">
    <source>
        <dbReference type="WBParaSite" id="SBAD_0000865701-mRNA-1"/>
    </source>
</evidence>
<dbReference type="Proteomes" id="UP000270296">
    <property type="component" value="Unassembled WGS sequence"/>
</dbReference>
<evidence type="ECO:0000256" key="1">
    <source>
        <dbReference type="SAM" id="Phobius"/>
    </source>
</evidence>
<reference evidence="2 3" key="2">
    <citation type="submission" date="2018-11" db="EMBL/GenBank/DDBJ databases">
        <authorList>
            <consortium name="Pathogen Informatics"/>
        </authorList>
    </citation>
    <scope>NUCLEOTIDE SEQUENCE [LARGE SCALE GENOMIC DNA]</scope>
</reference>
<dbReference type="AlphaFoldDB" id="A0A183IXK0"/>
<proteinExistence type="predicted"/>
<accession>A0A183IXK0</accession>
<dbReference type="WBParaSite" id="SBAD_0000865701-mRNA-1">
    <property type="protein sequence ID" value="SBAD_0000865701-mRNA-1"/>
    <property type="gene ID" value="SBAD_0000865701"/>
</dbReference>
<evidence type="ECO:0000313" key="2">
    <source>
        <dbReference type="EMBL" id="VDP16642.1"/>
    </source>
</evidence>
<dbReference type="EMBL" id="UZAM01011504">
    <property type="protein sequence ID" value="VDP16642.1"/>
    <property type="molecule type" value="Genomic_DNA"/>
</dbReference>
<organism evidence="4">
    <name type="scientific">Soboliphyme baturini</name>
    <dbReference type="NCBI Taxonomy" id="241478"/>
    <lineage>
        <taxon>Eukaryota</taxon>
        <taxon>Metazoa</taxon>
        <taxon>Ecdysozoa</taxon>
        <taxon>Nematoda</taxon>
        <taxon>Enoplea</taxon>
        <taxon>Dorylaimia</taxon>
        <taxon>Dioctophymatida</taxon>
        <taxon>Dioctophymatoidea</taxon>
        <taxon>Soboliphymatidae</taxon>
        <taxon>Soboliphyme</taxon>
    </lineage>
</organism>
<dbReference type="OrthoDB" id="5916990at2759"/>
<keyword evidence="1" id="KW-0472">Membrane</keyword>
<reference evidence="4" key="1">
    <citation type="submission" date="2016-06" db="UniProtKB">
        <authorList>
            <consortium name="WormBaseParasite"/>
        </authorList>
    </citation>
    <scope>IDENTIFICATION</scope>
</reference>
<keyword evidence="1" id="KW-1133">Transmembrane helix</keyword>
<feature type="transmembrane region" description="Helical" evidence="1">
    <location>
        <begin position="68"/>
        <end position="89"/>
    </location>
</feature>
<keyword evidence="1" id="KW-0812">Transmembrane</keyword>
<keyword evidence="3" id="KW-1185">Reference proteome</keyword>
<protein>
    <submittedName>
        <fullName evidence="2 4">Uncharacterized protein</fullName>
    </submittedName>
</protein>
<name>A0A183IXK0_9BILA</name>
<sequence>MYSNICGTRCGGYSVQVAVNESDVRNLYIPPYSCPTSDDPNSLTQCCEPLQYRCCAARKRQFFEIDQSLGVGIAVTVVLLATLLIVVLITCCCWERCPLYLICRAEAKPDYLGAYSQRC</sequence>
<evidence type="ECO:0000313" key="3">
    <source>
        <dbReference type="Proteomes" id="UP000270296"/>
    </source>
</evidence>